<keyword evidence="8" id="KW-1185">Reference proteome</keyword>
<dbReference type="SUPFAM" id="SSF54928">
    <property type="entry name" value="RNA-binding domain, RBD"/>
    <property type="match status" value="1"/>
</dbReference>
<evidence type="ECO:0000256" key="3">
    <source>
        <dbReference type="SAM" id="MobiDB-lite"/>
    </source>
</evidence>
<accession>A0A9W8I029</accession>
<dbReference type="PROSITE" id="PS51391">
    <property type="entry name" value="CID"/>
    <property type="match status" value="1"/>
</dbReference>
<dbReference type="Gene3D" id="3.30.70.330">
    <property type="match status" value="1"/>
</dbReference>
<feature type="domain" description="SURP motif" evidence="5">
    <location>
        <begin position="267"/>
        <end position="310"/>
    </location>
</feature>
<dbReference type="InterPro" id="IPR000504">
    <property type="entry name" value="RRM_dom"/>
</dbReference>
<comment type="caution">
    <text evidence="7">The sequence shown here is derived from an EMBL/GenBank/DDBJ whole genome shotgun (WGS) entry which is preliminary data.</text>
</comment>
<dbReference type="PROSITE" id="PS50128">
    <property type="entry name" value="SURP"/>
    <property type="match status" value="1"/>
</dbReference>
<proteinExistence type="predicted"/>
<dbReference type="InterPro" id="IPR000061">
    <property type="entry name" value="Surp"/>
</dbReference>
<feature type="domain" description="CID" evidence="6">
    <location>
        <begin position="381"/>
        <end position="527"/>
    </location>
</feature>
<name>A0A9W8I029_9FUNG</name>
<feature type="compositionally biased region" description="Basic and acidic residues" evidence="3">
    <location>
        <begin position="62"/>
        <end position="80"/>
    </location>
</feature>
<dbReference type="InterPro" id="IPR006569">
    <property type="entry name" value="CID_dom"/>
</dbReference>
<dbReference type="SMART" id="SM00582">
    <property type="entry name" value="RPR"/>
    <property type="match status" value="1"/>
</dbReference>
<evidence type="ECO:0000259" key="6">
    <source>
        <dbReference type="PROSITE" id="PS51391"/>
    </source>
</evidence>
<dbReference type="InterPro" id="IPR035979">
    <property type="entry name" value="RBD_domain_sf"/>
</dbReference>
<reference evidence="7" key="1">
    <citation type="submission" date="2022-07" db="EMBL/GenBank/DDBJ databases">
        <title>Phylogenomic reconstructions and comparative analyses of Kickxellomycotina fungi.</title>
        <authorList>
            <person name="Reynolds N.K."/>
            <person name="Stajich J.E."/>
            <person name="Barry K."/>
            <person name="Grigoriev I.V."/>
            <person name="Crous P."/>
            <person name="Smith M.E."/>
        </authorList>
    </citation>
    <scope>NUCLEOTIDE SEQUENCE</scope>
    <source>
        <strain evidence="7">NRRL 1565</strain>
    </source>
</reference>
<dbReference type="GO" id="GO:0005634">
    <property type="term" value="C:nucleus"/>
    <property type="evidence" value="ECO:0007669"/>
    <property type="project" value="TreeGrafter"/>
</dbReference>
<evidence type="ECO:0000313" key="7">
    <source>
        <dbReference type="EMBL" id="KAJ2807712.1"/>
    </source>
</evidence>
<feature type="region of interest" description="Disordered" evidence="3">
    <location>
        <begin position="1"/>
        <end position="116"/>
    </location>
</feature>
<evidence type="ECO:0008006" key="9">
    <source>
        <dbReference type="Google" id="ProtNLM"/>
    </source>
</evidence>
<evidence type="ECO:0000256" key="1">
    <source>
        <dbReference type="ARBA" id="ARBA00022884"/>
    </source>
</evidence>
<dbReference type="GO" id="GO:0003723">
    <property type="term" value="F:RNA binding"/>
    <property type="evidence" value="ECO:0007669"/>
    <property type="project" value="UniProtKB-UniRule"/>
</dbReference>
<dbReference type="EMBL" id="JANBUO010000090">
    <property type="protein sequence ID" value="KAJ2807712.1"/>
    <property type="molecule type" value="Genomic_DNA"/>
</dbReference>
<dbReference type="SMART" id="SM00648">
    <property type="entry name" value="SWAP"/>
    <property type="match status" value="1"/>
</dbReference>
<dbReference type="Gene3D" id="1.10.10.790">
    <property type="entry name" value="Surp module"/>
    <property type="match status" value="1"/>
</dbReference>
<dbReference type="Pfam" id="PF00076">
    <property type="entry name" value="RRM_1"/>
    <property type="match status" value="1"/>
</dbReference>
<dbReference type="PROSITE" id="PS50102">
    <property type="entry name" value="RRM"/>
    <property type="match status" value="1"/>
</dbReference>
<dbReference type="InterPro" id="IPR051485">
    <property type="entry name" value="SR-CTD_assoc_factor"/>
</dbReference>
<dbReference type="SUPFAM" id="SSF48464">
    <property type="entry name" value="ENTH/VHS domain"/>
    <property type="match status" value="1"/>
</dbReference>
<dbReference type="InterPro" id="IPR035967">
    <property type="entry name" value="SWAP/Surp_sf"/>
</dbReference>
<evidence type="ECO:0000313" key="8">
    <source>
        <dbReference type="Proteomes" id="UP001140094"/>
    </source>
</evidence>
<gene>
    <name evidence="7" type="ORF">H4R20_001173</name>
</gene>
<feature type="domain" description="RRM" evidence="4">
    <location>
        <begin position="121"/>
        <end position="202"/>
    </location>
</feature>
<dbReference type="Pfam" id="PF01805">
    <property type="entry name" value="Surp"/>
    <property type="match status" value="1"/>
</dbReference>
<dbReference type="PANTHER" id="PTHR23140">
    <property type="entry name" value="RNA PROCESSING PROTEIN LD23810P"/>
    <property type="match status" value="1"/>
</dbReference>
<evidence type="ECO:0000256" key="2">
    <source>
        <dbReference type="PROSITE-ProRule" id="PRU00176"/>
    </source>
</evidence>
<dbReference type="Gene3D" id="1.25.40.90">
    <property type="match status" value="1"/>
</dbReference>
<dbReference type="Pfam" id="PF04818">
    <property type="entry name" value="CID"/>
    <property type="match status" value="1"/>
</dbReference>
<dbReference type="InterPro" id="IPR012677">
    <property type="entry name" value="Nucleotide-bd_a/b_plait_sf"/>
</dbReference>
<dbReference type="SUPFAM" id="SSF109905">
    <property type="entry name" value="Surp module (SWAP domain)"/>
    <property type="match status" value="1"/>
</dbReference>
<evidence type="ECO:0000259" key="5">
    <source>
        <dbReference type="PROSITE" id="PS50128"/>
    </source>
</evidence>
<organism evidence="7 8">
    <name type="scientific">Coemansia guatemalensis</name>
    <dbReference type="NCBI Taxonomy" id="2761395"/>
    <lineage>
        <taxon>Eukaryota</taxon>
        <taxon>Fungi</taxon>
        <taxon>Fungi incertae sedis</taxon>
        <taxon>Zoopagomycota</taxon>
        <taxon>Kickxellomycotina</taxon>
        <taxon>Kickxellomycetes</taxon>
        <taxon>Kickxellales</taxon>
        <taxon>Kickxellaceae</taxon>
        <taxon>Coemansia</taxon>
    </lineage>
</organism>
<feature type="compositionally biased region" description="Polar residues" evidence="3">
    <location>
        <begin position="22"/>
        <end position="47"/>
    </location>
</feature>
<evidence type="ECO:0000259" key="4">
    <source>
        <dbReference type="PROSITE" id="PS50102"/>
    </source>
</evidence>
<dbReference type="InterPro" id="IPR008942">
    <property type="entry name" value="ENTH_VHS"/>
</dbReference>
<keyword evidence="1 2" id="KW-0694">RNA-binding</keyword>
<dbReference type="OrthoDB" id="377209at2759"/>
<protein>
    <recommendedName>
        <fullName evidence="9">U2 snRNP-associated SURP motif-containing protein</fullName>
    </recommendedName>
</protein>
<dbReference type="SMART" id="SM00360">
    <property type="entry name" value="RRM"/>
    <property type="match status" value="1"/>
</dbReference>
<dbReference type="GO" id="GO:0006396">
    <property type="term" value="P:RNA processing"/>
    <property type="evidence" value="ECO:0007669"/>
    <property type="project" value="InterPro"/>
</dbReference>
<dbReference type="PANTHER" id="PTHR23140:SF0">
    <property type="entry name" value="U2 SNRNP-ASSOCIATED SURP MOTIF-CONTAINING PROTEIN"/>
    <property type="match status" value="1"/>
</dbReference>
<dbReference type="Proteomes" id="UP001140094">
    <property type="component" value="Unassembled WGS sequence"/>
</dbReference>
<sequence length="527" mass="59628">MQKRKTGKSLSLGLGAKKPSLQPETQSSSAGTAAANRSSTTEKSSGGSHRPSIFASDSDEEEHNRAEAERSEQLEREASNKKKRNLDTFLEELKRGQEQREQGRERSARSNRTGIDDGETTNLYIVNLDPEVDEERLCMAFARHGPIGSVKIMWPRTAEEHARKQNSGFVCFMDRVSAANALDAMDGAMLNKHELQVSWGKRVELPDRPIFELGTEGTEKRLPPTGQPFNARLPRLGHSGDISGSQSESNIPEVHVNRPAEPQLVRLIHWTVEQVIKHGPEFECLLVARKADDPRFRFLSDYLAPEHVYYRWRMYSLLNQDTKAHWHSQMFFMYDKGPIWIPPPKHDTWKLLRGQHPTASAPVIEESDEDQVHGAALQNGLDRRARKTLERRVRKVRGLSRGPIAAAMSTAIVHAYAAEDVVDVVCQSLVGDESATPKEKLAKLLLVSDILHNCSVPIANAWRLRGAFEPQLRRVFDSLTTVYRQIDGRLRAEEFRRRVLGVLAVWEAWMMFPKETVHELASSFLQK</sequence>
<dbReference type="AlphaFoldDB" id="A0A9W8I029"/>
<feature type="compositionally biased region" description="Basic and acidic residues" evidence="3">
    <location>
        <begin position="91"/>
        <end position="108"/>
    </location>
</feature>